<proteinExistence type="predicted"/>
<dbReference type="InterPro" id="IPR026444">
    <property type="entry name" value="Secre_tail"/>
</dbReference>
<dbReference type="AlphaFoldDB" id="A0A2D0N2F0"/>
<feature type="domain" description="Secretion system C-terminal sorting" evidence="2">
    <location>
        <begin position="423"/>
        <end position="490"/>
    </location>
</feature>
<dbReference type="EMBL" id="PDUD01000039">
    <property type="protein sequence ID" value="PHN02566.1"/>
    <property type="molecule type" value="Genomic_DNA"/>
</dbReference>
<comment type="caution">
    <text evidence="3">The sequence shown here is derived from an EMBL/GenBank/DDBJ whole genome shotgun (WGS) entry which is preliminary data.</text>
</comment>
<reference evidence="3 4" key="1">
    <citation type="submission" date="2017-10" db="EMBL/GenBank/DDBJ databases">
        <title>The draft genome sequence of Lewinella nigricans NBRC 102662.</title>
        <authorList>
            <person name="Wang K."/>
        </authorList>
    </citation>
    <scope>NUCLEOTIDE SEQUENCE [LARGE SCALE GENOMIC DNA]</scope>
    <source>
        <strain evidence="3 4">NBRC 102662</strain>
    </source>
</reference>
<feature type="chain" id="PRO_5012700184" description="Secretion system C-terminal sorting domain-containing protein" evidence="1">
    <location>
        <begin position="20"/>
        <end position="492"/>
    </location>
</feature>
<accession>A0A2D0N2F0</accession>
<keyword evidence="1" id="KW-0732">Signal</keyword>
<evidence type="ECO:0000313" key="4">
    <source>
        <dbReference type="Proteomes" id="UP000223913"/>
    </source>
</evidence>
<dbReference type="RefSeq" id="WP_099154111.1">
    <property type="nucleotide sequence ID" value="NZ_PDUD01000039.1"/>
</dbReference>
<keyword evidence="4" id="KW-1185">Reference proteome</keyword>
<dbReference type="NCBIfam" id="TIGR04183">
    <property type="entry name" value="Por_Secre_tail"/>
    <property type="match status" value="1"/>
</dbReference>
<evidence type="ECO:0000313" key="3">
    <source>
        <dbReference type="EMBL" id="PHN02566.1"/>
    </source>
</evidence>
<dbReference type="Proteomes" id="UP000223913">
    <property type="component" value="Unassembled WGS sequence"/>
</dbReference>
<protein>
    <recommendedName>
        <fullName evidence="2">Secretion system C-terminal sorting domain-containing protein</fullName>
    </recommendedName>
</protein>
<dbReference type="OrthoDB" id="863479at2"/>
<feature type="signal peptide" evidence="1">
    <location>
        <begin position="1"/>
        <end position="19"/>
    </location>
</feature>
<gene>
    <name evidence="3" type="ORF">CRP01_31825</name>
</gene>
<evidence type="ECO:0000259" key="2">
    <source>
        <dbReference type="Pfam" id="PF18962"/>
    </source>
</evidence>
<sequence length="492" mass="52558">MKYISGILLLCCLPFAAFSQLKNDGGTLRITPGGTLTVKGDVTNVMGGTLTNEGTLSSTGGITNEATATLQGNGRYILSGDWSNAGSFAPGTSTVTFEGNTGSTLNSGGNGFYRMEMDKTTANLTLAEDVDIADLLEFLSIENKIILSGNKLTLSGTADILGFDETNYIITDGTGELRKSMPVSIPFTFPVGFNASTYNPVTLTQNGTADELGVRCLEHHYLLGNSGPRFSSETVEASWEITESVPGGSLLDISVQWNTSDELLFNRNDCAIGFWNGSSWDYGAVPGSPAAGTGPFVQSRSGIAGVGVIGVQSGAALPVEMLFFRVAPVGEMAALNWATASEINAERFDVEHSTNGFSFLKIGEVQAVGFSTVERQYDFLHEQPAPGVNYYRLRQVDLDGSFAYSEIRAAHFQQVEKVTSLLLYPNPATDLLNVVYNGAGDYRLRVFDENGRLVLSGEKVSTLDVSVLPAGVYALLATSNQGTIYRKFVVGR</sequence>
<name>A0A2D0N2F0_FLAN2</name>
<dbReference type="Pfam" id="PF18962">
    <property type="entry name" value="Por_Secre_tail"/>
    <property type="match status" value="1"/>
</dbReference>
<evidence type="ECO:0000256" key="1">
    <source>
        <dbReference type="SAM" id="SignalP"/>
    </source>
</evidence>
<organism evidence="3 4">
    <name type="scientific">Flavilitoribacter nigricans (strain ATCC 23147 / DSM 23189 / NBRC 102662 / NCIMB 1420 / SS-2)</name>
    <name type="common">Lewinella nigricans</name>
    <dbReference type="NCBI Taxonomy" id="1122177"/>
    <lineage>
        <taxon>Bacteria</taxon>
        <taxon>Pseudomonadati</taxon>
        <taxon>Bacteroidota</taxon>
        <taxon>Saprospiria</taxon>
        <taxon>Saprospirales</taxon>
        <taxon>Lewinellaceae</taxon>
        <taxon>Flavilitoribacter</taxon>
    </lineage>
</organism>